<evidence type="ECO:0000256" key="1">
    <source>
        <dbReference type="ARBA" id="ARBA00023242"/>
    </source>
</evidence>
<protein>
    <recommendedName>
        <fullName evidence="5">Zn(2)-C6 fungal-type domain-containing protein</fullName>
    </recommendedName>
</protein>
<sequence>MNRNSGPETSGHQDTFPEQILMSDFPNATSYTPVAPLEDDIFFYTSFAAQREAGLNVSPQYDFDSLPATNPATNVPISGFAIPLDISTPLPQLQDSFFGSDWGGSSPPDQYSLSFANPIAFSLGNAYPSGSEQSPNWEPTFMAPHENNGHGIFPPGLGTEFDTPANEMLVVSNQDPRSWDPERLLNLALSQGSTRTPRLPPHLSEVTLGIPPASAGLQHLMSSWTNTHERQWDQDSFTIDALSLPSSGGAHNSLEDQVPSSPSTLAQSSKASSESQEATVPLSPKGNTSIPSTSQVKLMISPPGFSHSHILIVTNNNESSSSLWDGARLAELEKNSRLQTLDIKYQIPDNQERSSHGGSLKKRRMDERLQPGDSQHVLKGNDVPSYNKAPGEPTIDSSPPSVRTSAESAPSEVPRRRAPKRKTDAERQATAQVRKKSACLVCRIMKEKCSDTRPCPGCIKRLQSSKTMLQVPCQRGTLDDVELYRRRTQIGLFVYHYKYTNDEDLPLRTASIVDPGPLEAQLGQSCPLTVSDMFELQGFGMFQRFAPNLLNRVGQEKVLAIQRLSTLEDLKSLKVLAQYLELHIETIIDTLGTNNNFIATTLRVAEKYSRPERSKPSAKQMLRNALYIFAARFLRRTYWVQLDTASGDYRVAWMDAPWRALPYSTPKSLAEAETLNGILKSHLCLLEKWVIEDFTKRIYGRKREDWFEIFLVTFIFQVILSENLEMSFYSHFSGFGKPIECPWSTFGGLRSYSSKRIASYFSAINGRDPFLKPGARAWEGFGDTEREYLDQCGVLLKDGYTKRDDLGFRRSASIGDADSPGSWWKWAVETVLGEGLSSPS</sequence>
<dbReference type="EMBL" id="JAUKTV010000002">
    <property type="protein sequence ID" value="KAK0744961.1"/>
    <property type="molecule type" value="Genomic_DNA"/>
</dbReference>
<dbReference type="SUPFAM" id="SSF57701">
    <property type="entry name" value="Zn2/Cys6 DNA-binding domain"/>
    <property type="match status" value="1"/>
</dbReference>
<evidence type="ECO:0000313" key="4">
    <source>
        <dbReference type="Proteomes" id="UP001172159"/>
    </source>
</evidence>
<evidence type="ECO:0000313" key="3">
    <source>
        <dbReference type="EMBL" id="KAK0744961.1"/>
    </source>
</evidence>
<dbReference type="InterPro" id="IPR001138">
    <property type="entry name" value="Zn2Cys6_DnaBD"/>
</dbReference>
<dbReference type="GO" id="GO:0008270">
    <property type="term" value="F:zinc ion binding"/>
    <property type="evidence" value="ECO:0007669"/>
    <property type="project" value="InterPro"/>
</dbReference>
<proteinExistence type="predicted"/>
<reference evidence="3" key="1">
    <citation type="submission" date="2023-06" db="EMBL/GenBank/DDBJ databases">
        <title>Genome-scale phylogeny and comparative genomics of the fungal order Sordariales.</title>
        <authorList>
            <consortium name="Lawrence Berkeley National Laboratory"/>
            <person name="Hensen N."/>
            <person name="Bonometti L."/>
            <person name="Westerberg I."/>
            <person name="Brannstrom I.O."/>
            <person name="Guillou S."/>
            <person name="Cros-Aarteil S."/>
            <person name="Calhoun S."/>
            <person name="Haridas S."/>
            <person name="Kuo A."/>
            <person name="Mondo S."/>
            <person name="Pangilinan J."/>
            <person name="Riley R."/>
            <person name="Labutti K."/>
            <person name="Andreopoulos B."/>
            <person name="Lipzen A."/>
            <person name="Chen C."/>
            <person name="Yanf M."/>
            <person name="Daum C."/>
            <person name="Ng V."/>
            <person name="Clum A."/>
            <person name="Steindorff A."/>
            <person name="Ohm R."/>
            <person name="Martin F."/>
            <person name="Silar P."/>
            <person name="Natvig D."/>
            <person name="Lalanne C."/>
            <person name="Gautier V."/>
            <person name="Ament-Velasquez S.L."/>
            <person name="Kruys A."/>
            <person name="Hutchinson M.I."/>
            <person name="Powell A.J."/>
            <person name="Barry K."/>
            <person name="Miller A.N."/>
            <person name="Grigoriev I.V."/>
            <person name="Debuchy R."/>
            <person name="Gladieux P."/>
            <person name="Thoren M.H."/>
            <person name="Johannesson H."/>
        </authorList>
    </citation>
    <scope>NUCLEOTIDE SEQUENCE</scope>
    <source>
        <strain evidence="3">CBS 540.89</strain>
    </source>
</reference>
<dbReference type="AlphaFoldDB" id="A0AA40K3V5"/>
<keyword evidence="4" id="KW-1185">Reference proteome</keyword>
<evidence type="ECO:0008006" key="5">
    <source>
        <dbReference type="Google" id="ProtNLM"/>
    </source>
</evidence>
<dbReference type="Proteomes" id="UP001172159">
    <property type="component" value="Unassembled WGS sequence"/>
</dbReference>
<feature type="region of interest" description="Disordered" evidence="2">
    <location>
        <begin position="343"/>
        <end position="430"/>
    </location>
</feature>
<dbReference type="InterPro" id="IPR036864">
    <property type="entry name" value="Zn2-C6_fun-type_DNA-bd_sf"/>
</dbReference>
<evidence type="ECO:0000256" key="2">
    <source>
        <dbReference type="SAM" id="MobiDB-lite"/>
    </source>
</evidence>
<feature type="compositionally biased region" description="Low complexity" evidence="2">
    <location>
        <begin position="259"/>
        <end position="279"/>
    </location>
</feature>
<keyword evidence="1" id="KW-0539">Nucleus</keyword>
<dbReference type="CDD" id="cd00067">
    <property type="entry name" value="GAL4"/>
    <property type="match status" value="1"/>
</dbReference>
<accession>A0AA40K3V5</accession>
<feature type="compositionally biased region" description="Polar residues" evidence="2">
    <location>
        <begin position="395"/>
        <end position="408"/>
    </location>
</feature>
<dbReference type="InterPro" id="IPR052973">
    <property type="entry name" value="Fungal_sec-metab_reg_TF"/>
</dbReference>
<organism evidence="3 4">
    <name type="scientific">Apiosordaria backusii</name>
    <dbReference type="NCBI Taxonomy" id="314023"/>
    <lineage>
        <taxon>Eukaryota</taxon>
        <taxon>Fungi</taxon>
        <taxon>Dikarya</taxon>
        <taxon>Ascomycota</taxon>
        <taxon>Pezizomycotina</taxon>
        <taxon>Sordariomycetes</taxon>
        <taxon>Sordariomycetidae</taxon>
        <taxon>Sordariales</taxon>
        <taxon>Lasiosphaeriaceae</taxon>
        <taxon>Apiosordaria</taxon>
    </lineage>
</organism>
<gene>
    <name evidence="3" type="ORF">B0T21DRAFT_408025</name>
</gene>
<comment type="caution">
    <text evidence="3">The sequence shown here is derived from an EMBL/GenBank/DDBJ whole genome shotgun (WGS) entry which is preliminary data.</text>
</comment>
<dbReference type="GO" id="GO:0000981">
    <property type="term" value="F:DNA-binding transcription factor activity, RNA polymerase II-specific"/>
    <property type="evidence" value="ECO:0007669"/>
    <property type="project" value="InterPro"/>
</dbReference>
<dbReference type="PANTHER" id="PTHR35392">
    <property type="entry name" value="ZN(II)2CYS6 TRANSCRIPTION FACTOR (EUROFUNG)-RELATED-RELATED"/>
    <property type="match status" value="1"/>
</dbReference>
<feature type="region of interest" description="Disordered" evidence="2">
    <location>
        <begin position="248"/>
        <end position="293"/>
    </location>
</feature>
<name>A0AA40K3V5_9PEZI</name>